<feature type="compositionally biased region" description="Polar residues" evidence="1">
    <location>
        <begin position="369"/>
        <end position="387"/>
    </location>
</feature>
<proteinExistence type="predicted"/>
<dbReference type="AlphaFoldDB" id="A0A8T9CA71"/>
<name>A0A8T9CA71_9HELO</name>
<reference evidence="2 3" key="1">
    <citation type="submission" date="2018-05" db="EMBL/GenBank/DDBJ databases">
        <title>Genome sequencing and assembly of the regulated plant pathogen Lachnellula willkommii and related sister species for the development of diagnostic species identification markers.</title>
        <authorList>
            <person name="Giroux E."/>
            <person name="Bilodeau G."/>
        </authorList>
    </citation>
    <scope>NUCLEOTIDE SEQUENCE [LARGE SCALE GENOMIC DNA]</scope>
    <source>
        <strain evidence="2 3">CBS 268.59</strain>
    </source>
</reference>
<feature type="compositionally biased region" description="Polar residues" evidence="1">
    <location>
        <begin position="36"/>
        <end position="47"/>
    </location>
</feature>
<feature type="compositionally biased region" description="Basic and acidic residues" evidence="1">
    <location>
        <begin position="319"/>
        <end position="332"/>
    </location>
</feature>
<evidence type="ECO:0000313" key="2">
    <source>
        <dbReference type="EMBL" id="TVY80684.1"/>
    </source>
</evidence>
<keyword evidence="3" id="KW-1185">Reference proteome</keyword>
<dbReference type="OrthoDB" id="5378435at2759"/>
<comment type="caution">
    <text evidence="2">The sequence shown here is derived from an EMBL/GenBank/DDBJ whole genome shotgun (WGS) entry which is preliminary data.</text>
</comment>
<feature type="region of interest" description="Disordered" evidence="1">
    <location>
        <begin position="36"/>
        <end position="78"/>
    </location>
</feature>
<accession>A0A8T9CA71</accession>
<evidence type="ECO:0000256" key="1">
    <source>
        <dbReference type="SAM" id="MobiDB-lite"/>
    </source>
</evidence>
<sequence>MMMNPGNWERAPMGYSTVETLLEDVSKQMSLSNLSRYSRASNGQRAGQTGGSMRIVKPNSASNSPRGSMGLSRRRTVMTDTPQRRRMAMMDQNAAASPAGFVSNDGLQVPTRSNRPVSWHPSTHQVPQQLYQPSYPHPAFDYNNQYQFMSFPPTPAVFSGYTSPTSTFSPVPYSTYEQLQQYPFQDTSTSHQSNSTYAFSQPAMMEQQAQHYDAAPTQSVNQALYSNFDWSNFATNGFENSTAPPTPDNYLPIQHPETMFPAEESIPFHPLSDTESIGEDLIGVGLYDTPEAAKSPSSDPQLDNYRSLMMSQLMGSAYRRPEPAGKGLKLEESYVPPAENESDDEEDDDDEQDGEGEDDDEIIEEKVKSNTTYPVQGVQQFDGNGWV</sequence>
<evidence type="ECO:0000313" key="3">
    <source>
        <dbReference type="Proteomes" id="UP000469558"/>
    </source>
</evidence>
<feature type="region of interest" description="Disordered" evidence="1">
    <location>
        <begin position="318"/>
        <end position="387"/>
    </location>
</feature>
<dbReference type="Proteomes" id="UP000469558">
    <property type="component" value="Unassembled WGS sequence"/>
</dbReference>
<dbReference type="EMBL" id="QGMK01000630">
    <property type="protein sequence ID" value="TVY80684.1"/>
    <property type="molecule type" value="Genomic_DNA"/>
</dbReference>
<gene>
    <name evidence="2" type="ORF">LSUE1_G004776</name>
</gene>
<feature type="compositionally biased region" description="Acidic residues" evidence="1">
    <location>
        <begin position="340"/>
        <end position="363"/>
    </location>
</feature>
<organism evidence="2 3">
    <name type="scientific">Lachnellula suecica</name>
    <dbReference type="NCBI Taxonomy" id="602035"/>
    <lineage>
        <taxon>Eukaryota</taxon>
        <taxon>Fungi</taxon>
        <taxon>Dikarya</taxon>
        <taxon>Ascomycota</taxon>
        <taxon>Pezizomycotina</taxon>
        <taxon>Leotiomycetes</taxon>
        <taxon>Helotiales</taxon>
        <taxon>Lachnaceae</taxon>
        <taxon>Lachnellula</taxon>
    </lineage>
</organism>
<protein>
    <submittedName>
        <fullName evidence="2">Uncharacterized protein</fullName>
    </submittedName>
</protein>